<reference evidence="1" key="1">
    <citation type="journal article" date="2023" name="Mol. Phylogenet. Evol.">
        <title>Genome-scale phylogeny and comparative genomics of the fungal order Sordariales.</title>
        <authorList>
            <person name="Hensen N."/>
            <person name="Bonometti L."/>
            <person name="Westerberg I."/>
            <person name="Brannstrom I.O."/>
            <person name="Guillou S."/>
            <person name="Cros-Aarteil S."/>
            <person name="Calhoun S."/>
            <person name="Haridas S."/>
            <person name="Kuo A."/>
            <person name="Mondo S."/>
            <person name="Pangilinan J."/>
            <person name="Riley R."/>
            <person name="LaButti K."/>
            <person name="Andreopoulos B."/>
            <person name="Lipzen A."/>
            <person name="Chen C."/>
            <person name="Yan M."/>
            <person name="Daum C."/>
            <person name="Ng V."/>
            <person name="Clum A."/>
            <person name="Steindorff A."/>
            <person name="Ohm R.A."/>
            <person name="Martin F."/>
            <person name="Silar P."/>
            <person name="Natvig D.O."/>
            <person name="Lalanne C."/>
            <person name="Gautier V."/>
            <person name="Ament-Velasquez S.L."/>
            <person name="Kruys A."/>
            <person name="Hutchinson M.I."/>
            <person name="Powell A.J."/>
            <person name="Barry K."/>
            <person name="Miller A.N."/>
            <person name="Grigoriev I.V."/>
            <person name="Debuchy R."/>
            <person name="Gladieux P."/>
            <person name="Hiltunen Thoren M."/>
            <person name="Johannesson H."/>
        </authorList>
    </citation>
    <scope>NUCLEOTIDE SEQUENCE</scope>
    <source>
        <strain evidence="1">PSN309</strain>
    </source>
</reference>
<organism evidence="1 2">
    <name type="scientific">Podospora australis</name>
    <dbReference type="NCBI Taxonomy" id="1536484"/>
    <lineage>
        <taxon>Eukaryota</taxon>
        <taxon>Fungi</taxon>
        <taxon>Dikarya</taxon>
        <taxon>Ascomycota</taxon>
        <taxon>Pezizomycotina</taxon>
        <taxon>Sordariomycetes</taxon>
        <taxon>Sordariomycetidae</taxon>
        <taxon>Sordariales</taxon>
        <taxon>Podosporaceae</taxon>
        <taxon>Podospora</taxon>
    </lineage>
</organism>
<reference evidence="1" key="2">
    <citation type="submission" date="2023-05" db="EMBL/GenBank/DDBJ databases">
        <authorList>
            <consortium name="Lawrence Berkeley National Laboratory"/>
            <person name="Steindorff A."/>
            <person name="Hensen N."/>
            <person name="Bonometti L."/>
            <person name="Westerberg I."/>
            <person name="Brannstrom I.O."/>
            <person name="Guillou S."/>
            <person name="Cros-Aarteil S."/>
            <person name="Calhoun S."/>
            <person name="Haridas S."/>
            <person name="Kuo A."/>
            <person name="Mondo S."/>
            <person name="Pangilinan J."/>
            <person name="Riley R."/>
            <person name="Labutti K."/>
            <person name="Andreopoulos B."/>
            <person name="Lipzen A."/>
            <person name="Chen C."/>
            <person name="Yanf M."/>
            <person name="Daum C."/>
            <person name="Ng V."/>
            <person name="Clum A."/>
            <person name="Ohm R."/>
            <person name="Martin F."/>
            <person name="Silar P."/>
            <person name="Natvig D."/>
            <person name="Lalanne C."/>
            <person name="Gautier V."/>
            <person name="Ament-Velasquez S.L."/>
            <person name="Kruys A."/>
            <person name="Hutchinson M.I."/>
            <person name="Powell A.J."/>
            <person name="Barry K."/>
            <person name="Miller A.N."/>
            <person name="Grigoriev I.V."/>
            <person name="Debuchy R."/>
            <person name="Gladieux P."/>
            <person name="Thoren M.H."/>
            <person name="Johannesson H."/>
        </authorList>
    </citation>
    <scope>NUCLEOTIDE SEQUENCE</scope>
    <source>
        <strain evidence="1">PSN309</strain>
    </source>
</reference>
<gene>
    <name evidence="1" type="ORF">QBC35DRAFT_517739</name>
</gene>
<sequence>MAFSTHQQYAQSFKCQASVDASLDLINMELGKIYVPQETTLFSLLTSIFAQFQSIYSIQDPFQLLSVPRALDRFLSSIFDGTDSLPFVTERGVRILAGLDDHDKATLYVQAVAGMVLIFQRLVGHELSEGSLSRELRLFSESEQRRNVLERIDHSHFFTDCYTKGAIADLVVETIEGSTRSGPTLNGTGDDVNSWQSQRPLKNNGLPWGFTIMTLN</sequence>
<proteinExistence type="predicted"/>
<evidence type="ECO:0000313" key="1">
    <source>
        <dbReference type="EMBL" id="KAK4184192.1"/>
    </source>
</evidence>
<protein>
    <submittedName>
        <fullName evidence="1">Uncharacterized protein</fullName>
    </submittedName>
</protein>
<keyword evidence="2" id="KW-1185">Reference proteome</keyword>
<dbReference type="EMBL" id="MU864500">
    <property type="protein sequence ID" value="KAK4184192.1"/>
    <property type="molecule type" value="Genomic_DNA"/>
</dbReference>
<evidence type="ECO:0000313" key="2">
    <source>
        <dbReference type="Proteomes" id="UP001302126"/>
    </source>
</evidence>
<dbReference type="Proteomes" id="UP001302126">
    <property type="component" value="Unassembled WGS sequence"/>
</dbReference>
<accession>A0AAN7AFQ4</accession>
<name>A0AAN7AFQ4_9PEZI</name>
<dbReference type="AlphaFoldDB" id="A0AAN7AFQ4"/>
<comment type="caution">
    <text evidence="1">The sequence shown here is derived from an EMBL/GenBank/DDBJ whole genome shotgun (WGS) entry which is preliminary data.</text>
</comment>